<sequence length="203" mass="20647">MEPATASDPTNHTATHSNTESDPNSRGSTPPPIDLLSSAPASSTAAPAQGKSASPTNHDRLSATGSPKEPINPWEDGPQELTGKNSSGGAASMHIPQTDTTSLTTPLGNTDKTAGLDLPAPGESLTDPTIAPGSTTVKMTKDAELAPTGRDVASNYSPDPAHEKDKVPAEPLTSGKHQTEPQINCDSLPSAQASGAASVQTLR</sequence>
<dbReference type="GeneID" id="77807069"/>
<proteinExistence type="predicted"/>
<feature type="compositionally biased region" description="Polar residues" evidence="1">
    <location>
        <begin position="180"/>
        <end position="203"/>
    </location>
</feature>
<reference evidence="2" key="1">
    <citation type="submission" date="2022-10" db="EMBL/GenBank/DDBJ databases">
        <title>Puccinia triticina Genome sequencing and assembly.</title>
        <authorList>
            <person name="Li C."/>
        </authorList>
    </citation>
    <scope>NUCLEOTIDE SEQUENCE</scope>
    <source>
        <strain evidence="2">Pt15</strain>
    </source>
</reference>
<dbReference type="Proteomes" id="UP001164743">
    <property type="component" value="Chromosome 2A"/>
</dbReference>
<protein>
    <submittedName>
        <fullName evidence="2">Uncharacterized protein</fullName>
    </submittedName>
</protein>
<name>A0ABY7CGD5_9BASI</name>
<feature type="compositionally biased region" description="Low complexity" evidence="1">
    <location>
        <begin position="37"/>
        <end position="48"/>
    </location>
</feature>
<evidence type="ECO:0000256" key="1">
    <source>
        <dbReference type="SAM" id="MobiDB-lite"/>
    </source>
</evidence>
<evidence type="ECO:0000313" key="2">
    <source>
        <dbReference type="EMBL" id="WAQ81867.1"/>
    </source>
</evidence>
<organism evidence="2 3">
    <name type="scientific">Puccinia triticina</name>
    <dbReference type="NCBI Taxonomy" id="208348"/>
    <lineage>
        <taxon>Eukaryota</taxon>
        <taxon>Fungi</taxon>
        <taxon>Dikarya</taxon>
        <taxon>Basidiomycota</taxon>
        <taxon>Pucciniomycotina</taxon>
        <taxon>Pucciniomycetes</taxon>
        <taxon>Pucciniales</taxon>
        <taxon>Pucciniaceae</taxon>
        <taxon>Puccinia</taxon>
    </lineage>
</organism>
<feature type="compositionally biased region" description="Polar residues" evidence="1">
    <location>
        <begin position="7"/>
        <end position="28"/>
    </location>
</feature>
<accession>A0ABY7CGD5</accession>
<dbReference type="EMBL" id="CP110422">
    <property type="protein sequence ID" value="WAQ81867.1"/>
    <property type="molecule type" value="Genomic_DNA"/>
</dbReference>
<dbReference type="RefSeq" id="XP_053017422.1">
    <property type="nucleotide sequence ID" value="XM_053166174.1"/>
</dbReference>
<keyword evidence="3" id="KW-1185">Reference proteome</keyword>
<feature type="region of interest" description="Disordered" evidence="1">
    <location>
        <begin position="1"/>
        <end position="203"/>
    </location>
</feature>
<gene>
    <name evidence="2" type="ORF">PtA15_2A180</name>
</gene>
<evidence type="ECO:0000313" key="3">
    <source>
        <dbReference type="Proteomes" id="UP001164743"/>
    </source>
</evidence>
<feature type="compositionally biased region" description="Polar residues" evidence="1">
    <location>
        <begin position="82"/>
        <end position="112"/>
    </location>
</feature>